<evidence type="ECO:0008006" key="5">
    <source>
        <dbReference type="Google" id="ProtNLM"/>
    </source>
</evidence>
<accession>A0E7Z7</accession>
<dbReference type="OrthoDB" id="292008at2759"/>
<protein>
    <recommendedName>
        <fullName evidence="5">Transmembrane protein</fullName>
    </recommendedName>
</protein>
<dbReference type="KEGG" id="ptm:GSPATT00024142001"/>
<name>A0E7Z7_PARTE</name>
<evidence type="ECO:0000256" key="2">
    <source>
        <dbReference type="SAM" id="SignalP"/>
    </source>
</evidence>
<dbReference type="EMBL" id="CT868663">
    <property type="protein sequence ID" value="CAK91414.1"/>
    <property type="molecule type" value="Genomic_DNA"/>
</dbReference>
<dbReference type="OMA" id="YIVRNDY"/>
<dbReference type="InParanoid" id="A0E7Z7"/>
<feature type="signal peptide" evidence="2">
    <location>
        <begin position="1"/>
        <end position="15"/>
    </location>
</feature>
<keyword evidence="4" id="KW-1185">Reference proteome</keyword>
<dbReference type="GeneID" id="5044596"/>
<sequence length="568" mass="65846">MIAFIIFQLLYSAQNTKVSQPNITTYSEVIPSSNFSNKVRQTKQFGYTKQYFRIDCRYPGVFAVSLKEIFENNTEQSADLNGLEIEETQFGTFSGCYSTQRNIGINFNLQLQLEQLLTQPWMHFTDLATADNKFKAYIVRNDYSIFQIDISTALGEISLHPKNQSFNNLLIHNTSMVDQFYMPHPYLIDDEGSNKIYAITELGGVSFTTEGSIGDAKMESEEIQLRRHIYSVHKNSRAQIIIIACGSEGIDLYDIQNNGKIKHRAQLTPEQLGIEDGIIIDVDSNDDETKIYLLDSEFGLYIYDISDLNNITQVMSVLLPNTKTFDHYQNTFFLIAKTNTQLYYAVEIFVDFQTKSYYYNNLYIDEMIINNVNVFEHYAVLIGDDGHKIIYHSIYNKFINPAVKHQTYFQEENLLKIKEYDFSKFYNSSNRIMVGIAKHAFKYIEISFEDPKITCQSNEVVQKSYVVTLNSTQCENKTTHADHSPYSLCQLTHSFVYQSEYNPGNKSVYASYTITIYALVVGIIWLVIVISYLYKKWAYKLEFLKWRKQKLIVTQPFNSELEMPNQNN</sequence>
<dbReference type="RefSeq" id="XP_001458811.1">
    <property type="nucleotide sequence ID" value="XM_001458774.1"/>
</dbReference>
<evidence type="ECO:0000313" key="3">
    <source>
        <dbReference type="EMBL" id="CAK91414.1"/>
    </source>
</evidence>
<proteinExistence type="predicted"/>
<dbReference type="Proteomes" id="UP000000600">
    <property type="component" value="Unassembled WGS sequence"/>
</dbReference>
<reference evidence="3 4" key="1">
    <citation type="journal article" date="2006" name="Nature">
        <title>Global trends of whole-genome duplications revealed by the ciliate Paramecium tetraurelia.</title>
        <authorList>
            <consortium name="Genoscope"/>
            <person name="Aury J.-M."/>
            <person name="Jaillon O."/>
            <person name="Duret L."/>
            <person name="Noel B."/>
            <person name="Jubin C."/>
            <person name="Porcel B.M."/>
            <person name="Segurens B."/>
            <person name="Daubin V."/>
            <person name="Anthouard V."/>
            <person name="Aiach N."/>
            <person name="Arnaiz O."/>
            <person name="Billaut A."/>
            <person name="Beisson J."/>
            <person name="Blanc I."/>
            <person name="Bouhouche K."/>
            <person name="Camara F."/>
            <person name="Duharcourt S."/>
            <person name="Guigo R."/>
            <person name="Gogendeau D."/>
            <person name="Katinka M."/>
            <person name="Keller A.-M."/>
            <person name="Kissmehl R."/>
            <person name="Klotz C."/>
            <person name="Koll F."/>
            <person name="Le Moue A."/>
            <person name="Lepere C."/>
            <person name="Malinsky S."/>
            <person name="Nowacki M."/>
            <person name="Nowak J.K."/>
            <person name="Plattner H."/>
            <person name="Poulain J."/>
            <person name="Ruiz F."/>
            <person name="Serrano V."/>
            <person name="Zagulski M."/>
            <person name="Dessen P."/>
            <person name="Betermier M."/>
            <person name="Weissenbach J."/>
            <person name="Scarpelli C."/>
            <person name="Schachter V."/>
            <person name="Sperling L."/>
            <person name="Meyer E."/>
            <person name="Cohen J."/>
            <person name="Wincker P."/>
        </authorList>
    </citation>
    <scope>NUCLEOTIDE SEQUENCE [LARGE SCALE GENOMIC DNA]</scope>
    <source>
        <strain evidence="3 4">Stock d4-2</strain>
    </source>
</reference>
<dbReference type="HOGENOM" id="CLU_037076_0_0_1"/>
<dbReference type="AlphaFoldDB" id="A0E7Z7"/>
<gene>
    <name evidence="3" type="ORF">GSPATT00024142001</name>
</gene>
<dbReference type="eggNOG" id="ENOG502T14K">
    <property type="taxonomic scope" value="Eukaryota"/>
</dbReference>
<feature type="chain" id="PRO_5011999836" description="Transmembrane protein" evidence="2">
    <location>
        <begin position="16"/>
        <end position="568"/>
    </location>
</feature>
<organism evidence="3 4">
    <name type="scientific">Paramecium tetraurelia</name>
    <dbReference type="NCBI Taxonomy" id="5888"/>
    <lineage>
        <taxon>Eukaryota</taxon>
        <taxon>Sar</taxon>
        <taxon>Alveolata</taxon>
        <taxon>Ciliophora</taxon>
        <taxon>Intramacronucleata</taxon>
        <taxon>Oligohymenophorea</taxon>
        <taxon>Peniculida</taxon>
        <taxon>Parameciidae</taxon>
        <taxon>Paramecium</taxon>
    </lineage>
</organism>
<keyword evidence="1" id="KW-1133">Transmembrane helix</keyword>
<evidence type="ECO:0000256" key="1">
    <source>
        <dbReference type="SAM" id="Phobius"/>
    </source>
</evidence>
<feature type="transmembrane region" description="Helical" evidence="1">
    <location>
        <begin position="509"/>
        <end position="534"/>
    </location>
</feature>
<evidence type="ECO:0000313" key="4">
    <source>
        <dbReference type="Proteomes" id="UP000000600"/>
    </source>
</evidence>
<keyword evidence="2" id="KW-0732">Signal</keyword>
<keyword evidence="1" id="KW-0472">Membrane</keyword>
<keyword evidence="1" id="KW-0812">Transmembrane</keyword>